<dbReference type="EMBL" id="JBJURJ010000016">
    <property type="protein sequence ID" value="MFM9331035.1"/>
    <property type="molecule type" value="Genomic_DNA"/>
</dbReference>
<evidence type="ECO:0000313" key="2">
    <source>
        <dbReference type="Proteomes" id="UP001631969"/>
    </source>
</evidence>
<organism evidence="1 2">
    <name type="scientific">Paenibacillus mesotrionivorans</name>
    <dbReference type="NCBI Taxonomy" id="3160968"/>
    <lineage>
        <taxon>Bacteria</taxon>
        <taxon>Bacillati</taxon>
        <taxon>Bacillota</taxon>
        <taxon>Bacilli</taxon>
        <taxon>Bacillales</taxon>
        <taxon>Paenibacillaceae</taxon>
        <taxon>Paenibacillus</taxon>
    </lineage>
</organism>
<evidence type="ECO:0000313" key="1">
    <source>
        <dbReference type="EMBL" id="MFM9331035.1"/>
    </source>
</evidence>
<sequence>MELVKITQLSQELGLSSRTLRYYEQAGLIESVRPENEKYRFYAPEAVERLKQIIILRKLQIPIKDILSIYQSQDMGVIVETFVNRIKAIEEEVIALSELKRIVNEFLQTMIRNGIKQISVLPLLYEEMDKQLKNVEKSNPVTYEQLSDVSERLEKPVDVRIVELKPMRVLSSLHKESGISEVEGFWDWLIQKGIPAVKPGQHMLFEYQDDTYQTIVIRTIPESFVNDGPYMDDIFHGGLFAVGSVYLDDDMNTAFRGMIRYFDGNAYYEVDYMHDGRLRHEPLVESIISPDAQREKVELFLPVKSRVPNAALYVPNRRVEDISPTEIEEANPVLWGRDIPMDQLLPILNPHYRLTEWGEAEYIAFIDKRLLSTGVEVRIPFRVDIEFRVDEASSRFAHGSDEGSIRFLHGNHTYGINMENNSESGLSKQAISFNQPVFGDYFVFPQLGRIHPDEYNCVTWIIGEKHLAVIINGETRYCGVDFPYMTTDLRIQPAYPVILGSNGNGKRYFRKVRVSQLKHAFKPKIKGGELAMFTKQSNNLLPNIHPLITMHYGENYWFNGCARYVMECLGEPDYDYWFFSGLTGDSLAQVYARDRFRGDGATDYQVGSGEKGRFIEGVFAACGYASTFVPQKDVRSNPDMYLQTLMAYIDKGKPVIRYFYEWGVFVGYEDYGKTLLYLMADKPEPERIPFDKVFASPERFGAESNEWTDLLGFGWCFVGEKKNEPDLGIIYRNVIMDMPRLLTIQTKEFCFGAEAFRSWADEIENGRFEGMKPEAFDDWAMYKIYVCNLATNGSCRRFLERALEKNPDMTFIAEIIQQYKQLAVLWNGSDGQTRHQGDCLESLGGGFNVTLEALTHIEKRKAIANKIRECAGCMSRVTEILNEHRSYFNP</sequence>
<gene>
    <name evidence="1" type="ORF">ACI1P1_22335</name>
</gene>
<accession>A0ACC7P2T8</accession>
<proteinExistence type="predicted"/>
<dbReference type="Proteomes" id="UP001631969">
    <property type="component" value="Unassembled WGS sequence"/>
</dbReference>
<reference evidence="1" key="1">
    <citation type="submission" date="2024-12" db="EMBL/GenBank/DDBJ databases">
        <authorList>
            <person name="Wu N."/>
        </authorList>
    </citation>
    <scope>NUCLEOTIDE SEQUENCE</scope>
    <source>
        <strain evidence="1">P15</strain>
    </source>
</reference>
<protein>
    <submittedName>
        <fullName evidence="1">MerR family transcriptional regulator</fullName>
    </submittedName>
</protein>
<name>A0ACC7P2T8_9BACL</name>
<comment type="caution">
    <text evidence="1">The sequence shown here is derived from an EMBL/GenBank/DDBJ whole genome shotgun (WGS) entry which is preliminary data.</text>
</comment>
<keyword evidence="2" id="KW-1185">Reference proteome</keyword>